<reference evidence="1" key="1">
    <citation type="submission" date="2020-05" db="EMBL/GenBank/DDBJ databases">
        <authorList>
            <person name="Rincon C."/>
            <person name="Sanders R I."/>
            <person name="Robbins C."/>
            <person name="Chaturvedi A."/>
        </authorList>
    </citation>
    <scope>NUCLEOTIDE SEQUENCE</scope>
    <source>
        <strain evidence="1">CHB12</strain>
    </source>
</reference>
<dbReference type="Proteomes" id="UP000684084">
    <property type="component" value="Unassembled WGS sequence"/>
</dbReference>
<evidence type="ECO:0008006" key="3">
    <source>
        <dbReference type="Google" id="ProtNLM"/>
    </source>
</evidence>
<evidence type="ECO:0000313" key="1">
    <source>
        <dbReference type="EMBL" id="CAB5356039.1"/>
    </source>
</evidence>
<gene>
    <name evidence="1" type="ORF">CHRIB12_LOCUS6246</name>
</gene>
<name>A0A915Z040_9GLOM</name>
<dbReference type="VEuPathDB" id="FungiDB:RhiirFUN_012173"/>
<evidence type="ECO:0000313" key="2">
    <source>
        <dbReference type="Proteomes" id="UP000684084"/>
    </source>
</evidence>
<dbReference type="AlphaFoldDB" id="A0A915Z040"/>
<dbReference type="EMBL" id="CAGKOT010000010">
    <property type="protein sequence ID" value="CAB5356039.1"/>
    <property type="molecule type" value="Genomic_DNA"/>
</dbReference>
<accession>A0A915Z040</accession>
<protein>
    <recommendedName>
        <fullName evidence="3">F-box domain-containing protein</fullName>
    </recommendedName>
</protein>
<dbReference type="OrthoDB" id="2338937at2759"/>
<sequence>MPQLPIDILEEIFENLESLIPTLHSCLLLSRECCKTIIPILYRQPFHYTRKNPSPKLIDTYLSNIKSNDISQIIKIDLELLEKFNIDLLKSSKNDADDDNNDSNNENQKFSIFNYHSHLKRLNYRDLYDFSLIWYRDKQKMNNNNNNNNLRININNYERYKFTNPTEDEPHSQEPMRTLSRILLNLFMSKGAKLDYLFMDSGKELIDQGLNINDINGDNDEIDDDDDFENFIDEEDRYLQTPTISFPKILKEIMF</sequence>
<proteinExistence type="predicted"/>
<organism evidence="1 2">
    <name type="scientific">Rhizophagus irregularis</name>
    <dbReference type="NCBI Taxonomy" id="588596"/>
    <lineage>
        <taxon>Eukaryota</taxon>
        <taxon>Fungi</taxon>
        <taxon>Fungi incertae sedis</taxon>
        <taxon>Mucoromycota</taxon>
        <taxon>Glomeromycotina</taxon>
        <taxon>Glomeromycetes</taxon>
        <taxon>Glomerales</taxon>
        <taxon>Glomeraceae</taxon>
        <taxon>Rhizophagus</taxon>
    </lineage>
</organism>
<comment type="caution">
    <text evidence="1">The sequence shown here is derived from an EMBL/GenBank/DDBJ whole genome shotgun (WGS) entry which is preliminary data.</text>
</comment>